<feature type="region of interest" description="Disordered" evidence="8">
    <location>
        <begin position="247"/>
        <end position="288"/>
    </location>
</feature>
<evidence type="ECO:0000313" key="10">
    <source>
        <dbReference type="Proteomes" id="UP001176521"/>
    </source>
</evidence>
<evidence type="ECO:0000313" key="9">
    <source>
        <dbReference type="EMBL" id="KAK0536010.1"/>
    </source>
</evidence>
<proteinExistence type="inferred from homology"/>
<dbReference type="Proteomes" id="UP001176521">
    <property type="component" value="Unassembled WGS sequence"/>
</dbReference>
<feature type="compositionally biased region" description="Low complexity" evidence="8">
    <location>
        <begin position="73"/>
        <end position="85"/>
    </location>
</feature>
<evidence type="ECO:0000256" key="3">
    <source>
        <dbReference type="ARBA" id="ARBA00022980"/>
    </source>
</evidence>
<organism evidence="9 10">
    <name type="scientific">Tilletia horrida</name>
    <dbReference type="NCBI Taxonomy" id="155126"/>
    <lineage>
        <taxon>Eukaryota</taxon>
        <taxon>Fungi</taxon>
        <taxon>Dikarya</taxon>
        <taxon>Basidiomycota</taxon>
        <taxon>Ustilaginomycotina</taxon>
        <taxon>Exobasidiomycetes</taxon>
        <taxon>Tilletiales</taxon>
        <taxon>Tilletiaceae</taxon>
        <taxon>Tilletia</taxon>
    </lineage>
</organism>
<evidence type="ECO:0000256" key="5">
    <source>
        <dbReference type="ARBA" id="ARBA00023274"/>
    </source>
</evidence>
<sequence length="345" mass="38206">MSRKIAGQVSTNVGRLLRGGYLKEEPVWYQAVVAHPPMPPQPRSPIPRPADDLPPGLTARRENLVKSLLEDGAPAASSSSASASADGTAVTKRARMSSKRLRALVPDLHPQPIFYLQDRVRRQFYRDHPWEAYRPRTLVEMDKVVVIDKSTPLGAPEDARELRAWGRNPGPEEVVACTVHLHQQHGLSLSQAYHHTIASYHALRAEHETASRFAVLEAEAYGANMGMTETTRNFLREHRRIFGTDKLEDDAPAPVEAASGAGQQQQQQQRQQQMPTMISLPPDQAPVQSPTMAVGAEQVVPMYVEARGKDKVRRVKNVDDTFTAGDKYLEAAFATSQAAMARLRS</sequence>
<feature type="compositionally biased region" description="Low complexity" evidence="8">
    <location>
        <begin position="263"/>
        <end position="273"/>
    </location>
</feature>
<accession>A0AAN6GDT2</accession>
<comment type="caution">
    <text evidence="9">The sequence shown here is derived from an EMBL/GenBank/DDBJ whole genome shotgun (WGS) entry which is preliminary data.</text>
</comment>
<dbReference type="GO" id="GO:0005763">
    <property type="term" value="C:mitochondrial small ribosomal subunit"/>
    <property type="evidence" value="ECO:0007669"/>
    <property type="project" value="InterPro"/>
</dbReference>
<keyword evidence="3" id="KW-0689">Ribosomal protein</keyword>
<evidence type="ECO:0000256" key="2">
    <source>
        <dbReference type="ARBA" id="ARBA00009864"/>
    </source>
</evidence>
<keyword evidence="10" id="KW-1185">Reference proteome</keyword>
<dbReference type="AlphaFoldDB" id="A0AAN6GDT2"/>
<dbReference type="Pfam" id="PF13741">
    <property type="entry name" value="MRP-S25"/>
    <property type="match status" value="1"/>
</dbReference>
<dbReference type="GO" id="GO:0003735">
    <property type="term" value="F:structural constituent of ribosome"/>
    <property type="evidence" value="ECO:0007669"/>
    <property type="project" value="InterPro"/>
</dbReference>
<protein>
    <recommendedName>
        <fullName evidence="6">Small ribosomal subunit protein mS23</fullName>
    </recommendedName>
    <alternativeName>
        <fullName evidence="7">37S ribosomal protein S25, mitochondrial</fullName>
    </alternativeName>
</protein>
<comment type="similarity">
    <text evidence="2">Belongs to the mitochondrion-specific ribosomal protein mS23 family.</text>
</comment>
<gene>
    <name evidence="9" type="primary">RSM25</name>
    <name evidence="9" type="ORF">OC842_002121</name>
</gene>
<feature type="region of interest" description="Disordered" evidence="8">
    <location>
        <begin position="71"/>
        <end position="93"/>
    </location>
</feature>
<evidence type="ECO:0000256" key="1">
    <source>
        <dbReference type="ARBA" id="ARBA00004173"/>
    </source>
</evidence>
<keyword evidence="5" id="KW-0687">Ribonucleoprotein</keyword>
<dbReference type="EMBL" id="JAPDMQ010000084">
    <property type="protein sequence ID" value="KAK0536010.1"/>
    <property type="molecule type" value="Genomic_DNA"/>
</dbReference>
<evidence type="ECO:0000256" key="8">
    <source>
        <dbReference type="SAM" id="MobiDB-lite"/>
    </source>
</evidence>
<evidence type="ECO:0000256" key="4">
    <source>
        <dbReference type="ARBA" id="ARBA00023128"/>
    </source>
</evidence>
<comment type="subcellular location">
    <subcellularLocation>
        <location evidence="1">Mitochondrion</location>
    </subcellularLocation>
</comment>
<name>A0AAN6GDT2_9BASI</name>
<dbReference type="InterPro" id="IPR016939">
    <property type="entry name" value="Ribosomal_mS23_fun"/>
</dbReference>
<evidence type="ECO:0000256" key="7">
    <source>
        <dbReference type="ARBA" id="ARBA00035421"/>
    </source>
</evidence>
<evidence type="ECO:0000256" key="6">
    <source>
        <dbReference type="ARBA" id="ARBA00035137"/>
    </source>
</evidence>
<dbReference type="PANTHER" id="PTHR37799">
    <property type="entry name" value="37S RIBOSOMAL PROTEIN S25, MITOCHONDRIAL"/>
    <property type="match status" value="1"/>
</dbReference>
<dbReference type="PANTHER" id="PTHR37799:SF1">
    <property type="entry name" value="SMALL RIBOSOMAL SUBUNIT PROTEIN MS23"/>
    <property type="match status" value="1"/>
</dbReference>
<reference evidence="9" key="1">
    <citation type="journal article" date="2023" name="PhytoFront">
        <title>Draft Genome Resources of Seven Strains of Tilletia horrida, Causal Agent of Kernel Smut of Rice.</title>
        <authorList>
            <person name="Khanal S."/>
            <person name="Antony Babu S."/>
            <person name="Zhou X.G."/>
        </authorList>
    </citation>
    <scope>NUCLEOTIDE SEQUENCE</scope>
    <source>
        <strain evidence="9">TX3</strain>
    </source>
</reference>
<keyword evidence="4" id="KW-0496">Mitochondrion</keyword>